<evidence type="ECO:0000313" key="2">
    <source>
        <dbReference type="EMBL" id="DBA52021.1"/>
    </source>
</evidence>
<evidence type="ECO:0000256" key="1">
    <source>
        <dbReference type="SAM" id="Phobius"/>
    </source>
</evidence>
<keyword evidence="1" id="KW-0472">Membrane</keyword>
<reference evidence="2" key="2">
    <citation type="submission" date="2024-03" db="EMBL/GenBank/DDBJ databases">
        <authorList>
            <person name="Ni Y."/>
            <person name="Xu T."/>
            <person name="Yan S."/>
            <person name="Chen L."/>
            <person name="Wang Y."/>
        </authorList>
    </citation>
    <scope>NUCLEOTIDE SEQUENCE</scope>
    <source>
        <strain evidence="2">NTM1</strain>
    </source>
</reference>
<keyword evidence="1" id="KW-0812">Transmembrane</keyword>
<reference evidence="2" key="1">
    <citation type="journal article" date="2024" name="Environ. Microbiol. Rep.">
        <title>Hiding in plain sight: The discovery of complete genomes of 11 hypothetical spindle-shaped viruses that putatively infect mesophilic ammonia-oxidizing archaea.</title>
        <authorList>
            <person name="Ni Y."/>
            <person name="Xu T."/>
            <person name="Yan S."/>
            <person name="Chen L."/>
            <person name="Wang Y."/>
        </authorList>
    </citation>
    <scope>NUCLEOTIDE SEQUENCE</scope>
    <source>
        <strain evidence="2">NTM1</strain>
    </source>
</reference>
<accession>A0AAT9J9Y6</accession>
<sequence>MAESSTIMGLVGAFIAIAIMLSIGVQILGNVQTGTNCNSLPGFNSTGTTVSTGWSLTNTDGKYSGWALQCLNQNTSSQSAYTLLGVILIVIAAVAILFVVRLL</sequence>
<dbReference type="EMBL" id="BK067788">
    <property type="protein sequence ID" value="DBA52021.1"/>
    <property type="molecule type" value="Genomic_DNA"/>
</dbReference>
<feature type="transmembrane region" description="Helical" evidence="1">
    <location>
        <begin position="81"/>
        <end position="100"/>
    </location>
</feature>
<organism evidence="2">
    <name type="scientific">Nitrosopumilaceae spindle-shaped virus</name>
    <dbReference type="NCBI Taxonomy" id="3065433"/>
    <lineage>
        <taxon>Viruses</taxon>
    </lineage>
</organism>
<keyword evidence="1" id="KW-1133">Transmembrane helix</keyword>
<proteinExistence type="predicted"/>
<protein>
    <submittedName>
        <fullName evidence="2">ORF63</fullName>
    </submittedName>
</protein>
<name>A0AAT9J9Y6_9VIRU</name>
<feature type="transmembrane region" description="Helical" evidence="1">
    <location>
        <begin position="7"/>
        <end position="29"/>
    </location>
</feature>